<organism evidence="2 3">
    <name type="scientific">Ceratodon purpureus</name>
    <name type="common">Fire moss</name>
    <name type="synonym">Dicranum purpureum</name>
    <dbReference type="NCBI Taxonomy" id="3225"/>
    <lineage>
        <taxon>Eukaryota</taxon>
        <taxon>Viridiplantae</taxon>
        <taxon>Streptophyta</taxon>
        <taxon>Embryophyta</taxon>
        <taxon>Bryophyta</taxon>
        <taxon>Bryophytina</taxon>
        <taxon>Bryopsida</taxon>
        <taxon>Dicranidae</taxon>
        <taxon>Pseudoditrichales</taxon>
        <taxon>Ditrichaceae</taxon>
        <taxon>Ceratodon</taxon>
    </lineage>
</organism>
<keyword evidence="3" id="KW-1185">Reference proteome</keyword>
<gene>
    <name evidence="2" type="ORF">KC19_VG084200</name>
</gene>
<evidence type="ECO:0000313" key="3">
    <source>
        <dbReference type="Proteomes" id="UP000822688"/>
    </source>
</evidence>
<feature type="compositionally biased region" description="Basic and acidic residues" evidence="1">
    <location>
        <begin position="37"/>
        <end position="48"/>
    </location>
</feature>
<feature type="compositionally biased region" description="Basic and acidic residues" evidence="1">
    <location>
        <begin position="1"/>
        <end position="15"/>
    </location>
</feature>
<sequence>MVGTEKFKTKSEQMKRANACRKSKGRTGPIGVAGVTERLRVRLGRTPDPEEIQEEVTRDKGGDRRSRRPRLDSVQEGAGEAPFVTNNGSGPAIPLGSAAASDTMHEINHSEEQIHEQNNVEASTVRTYSTLLSTDPDVMFAQGHPLGKVLLKQMNELRNFQGSGTPDLSMVLDGLMQQIRMLRGSTESAKDRPETSPVQVPVSNPPIHSGNSSPQHTDSPRNTSKNHEGTVIPLYEVPVESIQSNELPTEIAPTVMQRKSGRILIKKNRDI</sequence>
<evidence type="ECO:0000313" key="2">
    <source>
        <dbReference type="EMBL" id="KAG0572315.1"/>
    </source>
</evidence>
<feature type="region of interest" description="Disordered" evidence="1">
    <location>
        <begin position="184"/>
        <end position="227"/>
    </location>
</feature>
<dbReference type="AlphaFoldDB" id="A0A8T0HNH8"/>
<feature type="region of interest" description="Disordered" evidence="1">
    <location>
        <begin position="1"/>
        <end position="97"/>
    </location>
</feature>
<feature type="compositionally biased region" description="Polar residues" evidence="1">
    <location>
        <begin position="209"/>
        <end position="223"/>
    </location>
</feature>
<reference evidence="2" key="1">
    <citation type="submission" date="2020-06" db="EMBL/GenBank/DDBJ databases">
        <title>WGS assembly of Ceratodon purpureus strain R40.</title>
        <authorList>
            <person name="Carey S.B."/>
            <person name="Jenkins J."/>
            <person name="Shu S."/>
            <person name="Lovell J.T."/>
            <person name="Sreedasyam A."/>
            <person name="Maumus F."/>
            <person name="Tiley G.P."/>
            <person name="Fernandez-Pozo N."/>
            <person name="Barry K."/>
            <person name="Chen C."/>
            <person name="Wang M."/>
            <person name="Lipzen A."/>
            <person name="Daum C."/>
            <person name="Saski C.A."/>
            <person name="Payton A.C."/>
            <person name="Mcbreen J.C."/>
            <person name="Conrad R.E."/>
            <person name="Kollar L.M."/>
            <person name="Olsson S."/>
            <person name="Huttunen S."/>
            <person name="Landis J.B."/>
            <person name="Wickett N.J."/>
            <person name="Johnson M.G."/>
            <person name="Rensing S.A."/>
            <person name="Grimwood J."/>
            <person name="Schmutz J."/>
            <person name="Mcdaniel S.F."/>
        </authorList>
    </citation>
    <scope>NUCLEOTIDE SEQUENCE</scope>
    <source>
        <strain evidence="2">R40</strain>
    </source>
</reference>
<dbReference type="Proteomes" id="UP000822688">
    <property type="component" value="Chromosome V"/>
</dbReference>
<name>A0A8T0HNH8_CERPU</name>
<feature type="compositionally biased region" description="Basic and acidic residues" evidence="1">
    <location>
        <begin position="55"/>
        <end position="73"/>
    </location>
</feature>
<dbReference type="EMBL" id="CM026426">
    <property type="protein sequence ID" value="KAG0572315.1"/>
    <property type="molecule type" value="Genomic_DNA"/>
</dbReference>
<accession>A0A8T0HNH8</accession>
<proteinExistence type="predicted"/>
<comment type="caution">
    <text evidence="2">The sequence shown here is derived from an EMBL/GenBank/DDBJ whole genome shotgun (WGS) entry which is preliminary data.</text>
</comment>
<evidence type="ECO:0000256" key="1">
    <source>
        <dbReference type="SAM" id="MobiDB-lite"/>
    </source>
</evidence>
<protein>
    <submittedName>
        <fullName evidence="2">Uncharacterized protein</fullName>
    </submittedName>
</protein>